<dbReference type="OrthoDB" id="4473401at2759"/>
<evidence type="ECO:0000256" key="3">
    <source>
        <dbReference type="ARBA" id="ARBA00022656"/>
    </source>
</evidence>
<dbReference type="GeneID" id="108086155"/>
<feature type="domain" description="BPTI/Kunitz inhibitor" evidence="10">
    <location>
        <begin position="25"/>
        <end position="80"/>
    </location>
</feature>
<evidence type="ECO:0000259" key="10">
    <source>
        <dbReference type="PROSITE" id="PS50279"/>
    </source>
</evidence>
<keyword evidence="9" id="KW-0732">Signal</keyword>
<feature type="signal peptide" evidence="9">
    <location>
        <begin position="1"/>
        <end position="19"/>
    </location>
</feature>
<evidence type="ECO:0000256" key="8">
    <source>
        <dbReference type="ARBA" id="ARBA00034146"/>
    </source>
</evidence>
<organism evidence="11 12">
    <name type="scientific">Drosophila kikkawai</name>
    <name type="common">Fruit fly</name>
    <dbReference type="NCBI Taxonomy" id="30033"/>
    <lineage>
        <taxon>Eukaryota</taxon>
        <taxon>Metazoa</taxon>
        <taxon>Ecdysozoa</taxon>
        <taxon>Arthropoda</taxon>
        <taxon>Hexapoda</taxon>
        <taxon>Insecta</taxon>
        <taxon>Pterygota</taxon>
        <taxon>Neoptera</taxon>
        <taxon>Endopterygota</taxon>
        <taxon>Diptera</taxon>
        <taxon>Brachycera</taxon>
        <taxon>Muscomorpha</taxon>
        <taxon>Ephydroidea</taxon>
        <taxon>Drosophilidae</taxon>
        <taxon>Drosophila</taxon>
        <taxon>Sophophora</taxon>
    </lineage>
</organism>
<feature type="chain" id="PRO_5028234178" evidence="9">
    <location>
        <begin position="20"/>
        <end position="82"/>
    </location>
</feature>
<evidence type="ECO:0000256" key="5">
    <source>
        <dbReference type="ARBA" id="ARBA00022900"/>
    </source>
</evidence>
<evidence type="ECO:0000313" key="12">
    <source>
        <dbReference type="RefSeq" id="XP_017038506.1"/>
    </source>
</evidence>
<keyword evidence="5 12" id="KW-0722">Serine protease inhibitor</keyword>
<reference evidence="11" key="1">
    <citation type="submission" date="2025-05" db="UniProtKB">
        <authorList>
            <consortium name="RefSeq"/>
        </authorList>
    </citation>
    <scope>NUCLEOTIDE SEQUENCE [LARGE SCALE GENOMIC DNA]</scope>
    <source>
        <strain evidence="11">14028-0561.14</strain>
    </source>
</reference>
<evidence type="ECO:0000256" key="2">
    <source>
        <dbReference type="ARBA" id="ARBA00022525"/>
    </source>
</evidence>
<dbReference type="InterPro" id="IPR050098">
    <property type="entry name" value="TFPI/VKTCI-like"/>
</dbReference>
<dbReference type="FunFam" id="4.10.410.10:FF:000020">
    <property type="entry name" value="Collagen, type VI, alpha 3"/>
    <property type="match status" value="1"/>
</dbReference>
<dbReference type="PROSITE" id="PS50279">
    <property type="entry name" value="BPTI_KUNITZ_2"/>
    <property type="match status" value="1"/>
</dbReference>
<dbReference type="Gene3D" id="4.10.410.10">
    <property type="entry name" value="Pancreatic trypsin inhibitor Kunitz domain"/>
    <property type="match status" value="1"/>
</dbReference>
<evidence type="ECO:0000256" key="4">
    <source>
        <dbReference type="ARBA" id="ARBA00022690"/>
    </source>
</evidence>
<proteinExistence type="predicted"/>
<dbReference type="AlphaFoldDB" id="A0A6P4JTK5"/>
<comment type="subcellular location">
    <subcellularLocation>
        <location evidence="1">Secreted</location>
    </subcellularLocation>
</comment>
<evidence type="ECO:0000313" key="11">
    <source>
        <dbReference type="Proteomes" id="UP001652661"/>
    </source>
</evidence>
<dbReference type="InterPro" id="IPR002223">
    <property type="entry name" value="Kunitz_BPTI"/>
</dbReference>
<dbReference type="PROSITE" id="PS00280">
    <property type="entry name" value="BPTI_KUNITZ_1"/>
    <property type="match status" value="1"/>
</dbReference>
<evidence type="ECO:0000256" key="9">
    <source>
        <dbReference type="SAM" id="SignalP"/>
    </source>
</evidence>
<gene>
    <name evidence="12" type="primary">LOC108086155</name>
</gene>
<dbReference type="Proteomes" id="UP001652661">
    <property type="component" value="Chromosome 2L"/>
</dbReference>
<keyword evidence="4 12" id="KW-0646">Protease inhibitor</keyword>
<dbReference type="InterPro" id="IPR036880">
    <property type="entry name" value="Kunitz_BPTI_sf"/>
</dbReference>
<keyword evidence="2" id="KW-0964">Secreted</keyword>
<dbReference type="PANTHER" id="PTHR10083">
    <property type="entry name" value="KUNITZ-TYPE PROTEASE INHIBITOR-RELATED"/>
    <property type="match status" value="1"/>
</dbReference>
<dbReference type="PRINTS" id="PR00759">
    <property type="entry name" value="BASICPTASE"/>
</dbReference>
<dbReference type="Pfam" id="PF00014">
    <property type="entry name" value="Kunitz_BPTI"/>
    <property type="match status" value="1"/>
</dbReference>
<dbReference type="CDD" id="cd22634">
    <property type="entry name" value="Kunitz_SCI-I-like"/>
    <property type="match status" value="1"/>
</dbReference>
<dbReference type="GO" id="GO:0005615">
    <property type="term" value="C:extracellular space"/>
    <property type="evidence" value="ECO:0007669"/>
    <property type="project" value="TreeGrafter"/>
</dbReference>
<protein>
    <submittedName>
        <fullName evidence="12">Male accessory gland serine protease inhibitor-like</fullName>
    </submittedName>
</protein>
<evidence type="ECO:0000256" key="6">
    <source>
        <dbReference type="ARBA" id="ARBA00023157"/>
    </source>
</evidence>
<dbReference type="PANTHER" id="PTHR10083:SF376">
    <property type="entry name" value="SERINE PEPTIDASE INHIBITOR, KUNITZ TYPE, 3"/>
    <property type="match status" value="1"/>
</dbReference>
<dbReference type="SUPFAM" id="SSF57362">
    <property type="entry name" value="BPTI-like"/>
    <property type="match status" value="1"/>
</dbReference>
<accession>A0A6P4JTK5</accession>
<dbReference type="InterPro" id="IPR020901">
    <property type="entry name" value="Prtase_inh_Kunz-CS"/>
</dbReference>
<keyword evidence="11" id="KW-1185">Reference proteome</keyword>
<reference evidence="12" key="2">
    <citation type="submission" date="2025-08" db="UniProtKB">
        <authorList>
            <consortium name="RefSeq"/>
        </authorList>
    </citation>
    <scope>IDENTIFICATION</scope>
    <source>
        <strain evidence="12">14028-0561.14</strain>
        <tissue evidence="12">Whole fly</tissue>
    </source>
</reference>
<name>A0A6P4JTK5_DROKI</name>
<keyword evidence="6" id="KW-1015">Disulfide bond</keyword>
<keyword evidence="7" id="KW-1199">Hemostasis impairing toxin</keyword>
<evidence type="ECO:0000256" key="7">
    <source>
        <dbReference type="ARBA" id="ARBA00023240"/>
    </source>
</evidence>
<sequence length="82" mass="9103">MRLLIFLVAFAAFLASSFALKNEICGQPHSRNGNGKITCEAYIPSWTYDSSANKCVKFVYGGCGGNENRFVNKEICEEKCLQ</sequence>
<dbReference type="SMART" id="SM00131">
    <property type="entry name" value="KU"/>
    <property type="match status" value="1"/>
</dbReference>
<dbReference type="GO" id="GO:0090729">
    <property type="term" value="F:toxin activity"/>
    <property type="evidence" value="ECO:0007669"/>
    <property type="project" value="UniProtKB-KW"/>
</dbReference>
<dbReference type="RefSeq" id="XP_017038506.1">
    <property type="nucleotide sequence ID" value="XM_017183017.2"/>
</dbReference>
<keyword evidence="8" id="KW-1203">Blood coagulation cascade inhibiting toxin</keyword>
<evidence type="ECO:0000256" key="1">
    <source>
        <dbReference type="ARBA" id="ARBA00004613"/>
    </source>
</evidence>
<keyword evidence="3" id="KW-0800">Toxin</keyword>
<dbReference type="GO" id="GO:0004867">
    <property type="term" value="F:serine-type endopeptidase inhibitor activity"/>
    <property type="evidence" value="ECO:0007669"/>
    <property type="project" value="UniProtKB-KW"/>
</dbReference>